<comment type="subcellular location">
    <subcellularLocation>
        <location evidence="1">Endomembrane system</location>
        <topology evidence="1">Multi-pass membrane protein</topology>
    </subcellularLocation>
</comment>
<feature type="transmembrane region" description="Helical" evidence="11">
    <location>
        <begin position="53"/>
        <end position="73"/>
    </location>
</feature>
<evidence type="ECO:0000256" key="4">
    <source>
        <dbReference type="ARBA" id="ARBA00022692"/>
    </source>
</evidence>
<dbReference type="GO" id="GO:0016020">
    <property type="term" value="C:membrane"/>
    <property type="evidence" value="ECO:0007669"/>
    <property type="project" value="InterPro"/>
</dbReference>
<feature type="transmembrane region" description="Helical" evidence="11">
    <location>
        <begin position="649"/>
        <end position="669"/>
    </location>
</feature>
<evidence type="ECO:0000256" key="9">
    <source>
        <dbReference type="PIRSR" id="PIRSR605150-2"/>
    </source>
</evidence>
<feature type="transmembrane region" description="Helical" evidence="11">
    <location>
        <begin position="21"/>
        <end position="41"/>
    </location>
</feature>
<evidence type="ECO:0000256" key="6">
    <source>
        <dbReference type="ARBA" id="ARBA00023136"/>
    </source>
</evidence>
<keyword evidence="7" id="KW-0961">Cell wall biogenesis/degradation</keyword>
<dbReference type="GO" id="GO:0030244">
    <property type="term" value="P:cellulose biosynthetic process"/>
    <property type="evidence" value="ECO:0007669"/>
    <property type="project" value="InterPro"/>
</dbReference>
<feature type="transmembrane region" description="Helical" evidence="11">
    <location>
        <begin position="681"/>
        <end position="699"/>
    </location>
</feature>
<keyword evidence="2" id="KW-0328">Glycosyltransferase</keyword>
<evidence type="ECO:0000256" key="7">
    <source>
        <dbReference type="ARBA" id="ARBA00023316"/>
    </source>
</evidence>
<dbReference type="InterPro" id="IPR029044">
    <property type="entry name" value="Nucleotide-diphossugar_trans"/>
</dbReference>
<dbReference type="Pfam" id="PF03552">
    <property type="entry name" value="Cellulose_synt"/>
    <property type="match status" value="1"/>
</dbReference>
<feature type="transmembrane region" description="Helical" evidence="11">
    <location>
        <begin position="711"/>
        <end position="735"/>
    </location>
</feature>
<gene>
    <name evidence="12" type="ORF">F0562_035395</name>
</gene>
<dbReference type="PANTHER" id="PTHR13301">
    <property type="entry name" value="X-BOX TRANSCRIPTION FACTOR-RELATED"/>
    <property type="match status" value="1"/>
</dbReference>
<evidence type="ECO:0000256" key="8">
    <source>
        <dbReference type="PIRSR" id="PIRSR605150-1"/>
    </source>
</evidence>
<dbReference type="GO" id="GO:0071555">
    <property type="term" value="P:cell wall organization"/>
    <property type="evidence" value="ECO:0007669"/>
    <property type="project" value="UniProtKB-KW"/>
</dbReference>
<keyword evidence="6 11" id="KW-0472">Membrane</keyword>
<dbReference type="FunFam" id="3.90.550.10:FF:000194">
    <property type="entry name" value="Cellulose synthase-like protein G2 isoform A"/>
    <property type="match status" value="1"/>
</dbReference>
<dbReference type="OrthoDB" id="72851at2759"/>
<evidence type="ECO:0000256" key="10">
    <source>
        <dbReference type="PIRSR" id="PIRSR605150-3"/>
    </source>
</evidence>
<evidence type="ECO:0000256" key="3">
    <source>
        <dbReference type="ARBA" id="ARBA00022679"/>
    </source>
</evidence>
<keyword evidence="13" id="KW-1185">Reference proteome</keyword>
<dbReference type="Proteomes" id="UP000325577">
    <property type="component" value="Linkage Group LG21"/>
</dbReference>
<dbReference type="GO" id="GO:0016760">
    <property type="term" value="F:cellulose synthase (UDP-forming) activity"/>
    <property type="evidence" value="ECO:0007669"/>
    <property type="project" value="InterPro"/>
</dbReference>
<feature type="binding site" evidence="10">
    <location>
        <position position="291"/>
    </location>
    <ligand>
        <name>Mn(2+)</name>
        <dbReference type="ChEBI" id="CHEBI:29035"/>
    </ligand>
</feature>
<evidence type="ECO:0000256" key="5">
    <source>
        <dbReference type="ARBA" id="ARBA00022989"/>
    </source>
</evidence>
<feature type="binding site" evidence="9">
    <location>
        <position position="140"/>
    </location>
    <ligand>
        <name>UDP-alpha-D-glucose</name>
        <dbReference type="ChEBI" id="CHEBI:58885"/>
    </ligand>
</feature>
<feature type="active site" evidence="8">
    <location>
        <position position="449"/>
    </location>
</feature>
<keyword evidence="5 11" id="KW-1133">Transmembrane helix</keyword>
<dbReference type="Gene3D" id="3.90.550.10">
    <property type="entry name" value="Spore Coat Polysaccharide Biosynthesis Protein SpsA, Chain A"/>
    <property type="match status" value="2"/>
</dbReference>
<accession>A0A5J5AD97</accession>
<feature type="active site" evidence="8">
    <location>
        <position position="140"/>
    </location>
</feature>
<sequence>MQNSLPLHLCHVQKSCAIMNRLHTLLHSIALTALIYYRASILIQSIKNRDTPILPWLLVFASELILSFIWLLNQAYRWRPVSRVVFPERLPEDKELPAIDVFICTVDPEKEPTVDVMNTVISAMALDYPVDKLYVYLSDDGGSSVTLQAMREAWRFAKWWLPFCRTYGIKTRCPKAYFSEEEDDHGDFRSSEFITDKTMVKEKYEVFKRRLMRIRENTSMVISRDHSPVVEVINDKPIGTVREDHAEMPVLVYVSREKRPSHPYHFKAGALNVLLRVSGLISNSPCILVLDCDMYCNDATSARQAMCFHLDSKISPSLAFVQFPQKFYNINATDIYDGQLRSLFKIQWQGFDGLEGPPVSGTGFYMKRMALYGSFTPKDVDIMKLKLSYGISNEFIKSLGRNYKPNVFNGGDLSSQLLKEIELIASCAYENQTKWGEKVGFLYLSVLEDYFTGFNLHCKGWTSVYCDPVRPAFLGTGATNLNDLLVQGTRWVSGLVEVAISRFCPLIYGPFRMSFLESMCYAELAFYPFYCLPIWCLATIPQLCLVNGIPLYPEVSNSFFAIFTFVFLSSHLKHFQEVLLTGGSIQTYIIEQRIWMIKSVTCHFYGTLDAIMKKTGMREASFLPTNKAVDDEQALRYQKGKLDFQASTMFLAPMISLLIINITSLVVGVVRVVTGNSSHDMIIQLFLPFFVITVNYPIIEGMLLRKDKGRILPSVTLLSSVFAIIFLSLGSWVLIY</sequence>
<evidence type="ECO:0000256" key="11">
    <source>
        <dbReference type="SAM" id="Phobius"/>
    </source>
</evidence>
<dbReference type="AlphaFoldDB" id="A0A5J5AD97"/>
<keyword evidence="3" id="KW-0808">Transferase</keyword>
<evidence type="ECO:0000256" key="2">
    <source>
        <dbReference type="ARBA" id="ARBA00022676"/>
    </source>
</evidence>
<protein>
    <recommendedName>
        <fullName evidence="14">Glycosyltransferase 2-like domain-containing protein</fullName>
    </recommendedName>
</protein>
<keyword evidence="4 11" id="KW-0812">Transmembrane</keyword>
<feature type="binding site" evidence="9">
    <location>
        <position position="111"/>
    </location>
    <ligand>
        <name>UDP-alpha-D-glucose</name>
        <dbReference type="ChEBI" id="CHEBI:58885"/>
    </ligand>
</feature>
<organism evidence="12 13">
    <name type="scientific">Nyssa sinensis</name>
    <dbReference type="NCBI Taxonomy" id="561372"/>
    <lineage>
        <taxon>Eukaryota</taxon>
        <taxon>Viridiplantae</taxon>
        <taxon>Streptophyta</taxon>
        <taxon>Embryophyta</taxon>
        <taxon>Tracheophyta</taxon>
        <taxon>Spermatophyta</taxon>
        <taxon>Magnoliopsida</taxon>
        <taxon>eudicotyledons</taxon>
        <taxon>Gunneridae</taxon>
        <taxon>Pentapetalae</taxon>
        <taxon>asterids</taxon>
        <taxon>Cornales</taxon>
        <taxon>Nyssaceae</taxon>
        <taxon>Nyssa</taxon>
    </lineage>
</organism>
<evidence type="ECO:0000256" key="1">
    <source>
        <dbReference type="ARBA" id="ARBA00004127"/>
    </source>
</evidence>
<dbReference type="EMBL" id="CM018045">
    <property type="protein sequence ID" value="KAA8527736.1"/>
    <property type="molecule type" value="Genomic_DNA"/>
</dbReference>
<dbReference type="SUPFAM" id="SSF53448">
    <property type="entry name" value="Nucleotide-diphospho-sugar transferases"/>
    <property type="match status" value="1"/>
</dbReference>
<dbReference type="InterPro" id="IPR005150">
    <property type="entry name" value="Cellulose_synth"/>
</dbReference>
<evidence type="ECO:0000313" key="12">
    <source>
        <dbReference type="EMBL" id="KAA8527736.1"/>
    </source>
</evidence>
<evidence type="ECO:0000313" key="13">
    <source>
        <dbReference type="Proteomes" id="UP000325577"/>
    </source>
</evidence>
<feature type="binding site" evidence="9">
    <location>
        <position position="110"/>
    </location>
    <ligand>
        <name>UDP-alpha-D-glucose</name>
        <dbReference type="ChEBI" id="CHEBI:58885"/>
    </ligand>
</feature>
<reference evidence="12 13" key="1">
    <citation type="submission" date="2019-09" db="EMBL/GenBank/DDBJ databases">
        <title>A chromosome-level genome assembly of the Chinese tupelo Nyssa sinensis.</title>
        <authorList>
            <person name="Yang X."/>
            <person name="Kang M."/>
            <person name="Yang Y."/>
            <person name="Xiong H."/>
            <person name="Wang M."/>
            <person name="Zhang Z."/>
            <person name="Wang Z."/>
            <person name="Wu H."/>
            <person name="Ma T."/>
            <person name="Liu J."/>
            <person name="Xi Z."/>
        </authorList>
    </citation>
    <scope>NUCLEOTIDE SEQUENCE [LARGE SCALE GENOMIC DNA]</scope>
    <source>
        <strain evidence="12">J267</strain>
        <tissue evidence="12">Leaf</tissue>
    </source>
</reference>
<feature type="binding site" evidence="10">
    <location>
        <position position="267"/>
    </location>
    <ligand>
        <name>Mn(2+)</name>
        <dbReference type="ChEBI" id="CHEBI:29035"/>
    </ligand>
</feature>
<dbReference type="GO" id="GO:0012505">
    <property type="term" value="C:endomembrane system"/>
    <property type="evidence" value="ECO:0007669"/>
    <property type="project" value="UniProtKB-SubCell"/>
</dbReference>
<name>A0A5J5AD97_9ASTE</name>
<evidence type="ECO:0008006" key="14">
    <source>
        <dbReference type="Google" id="ProtNLM"/>
    </source>
</evidence>
<proteinExistence type="predicted"/>